<evidence type="ECO:0000256" key="10">
    <source>
        <dbReference type="ARBA" id="ARBA00023242"/>
    </source>
</evidence>
<evidence type="ECO:0000256" key="1">
    <source>
        <dbReference type="ARBA" id="ARBA00004123"/>
    </source>
</evidence>
<feature type="domain" description="C2H2-type" evidence="13">
    <location>
        <begin position="820"/>
        <end position="847"/>
    </location>
</feature>
<feature type="domain" description="C2H2-type" evidence="13">
    <location>
        <begin position="792"/>
        <end position="819"/>
    </location>
</feature>
<feature type="region of interest" description="Disordered" evidence="12">
    <location>
        <begin position="247"/>
        <end position="376"/>
    </location>
</feature>
<dbReference type="PANTHER" id="PTHR24384:SF189">
    <property type="entry name" value="C2H2-TYPE DOMAIN-CONTAINING PROTEIN-RELATED"/>
    <property type="match status" value="1"/>
</dbReference>
<feature type="region of interest" description="Disordered" evidence="12">
    <location>
        <begin position="192"/>
        <end position="228"/>
    </location>
</feature>
<keyword evidence="5 11" id="KW-0863">Zinc-finger</keyword>
<dbReference type="Proteomes" id="UP000503349">
    <property type="component" value="Chromosome 7"/>
</dbReference>
<keyword evidence="4" id="KW-0677">Repeat</keyword>
<feature type="region of interest" description="Disordered" evidence="12">
    <location>
        <begin position="416"/>
        <end position="467"/>
    </location>
</feature>
<evidence type="ECO:0000256" key="2">
    <source>
        <dbReference type="ARBA" id="ARBA00006991"/>
    </source>
</evidence>
<evidence type="ECO:0000256" key="5">
    <source>
        <dbReference type="ARBA" id="ARBA00022771"/>
    </source>
</evidence>
<feature type="domain" description="C2H2-type" evidence="13">
    <location>
        <begin position="751"/>
        <end position="778"/>
    </location>
</feature>
<feature type="compositionally biased region" description="Basic and acidic residues" evidence="12">
    <location>
        <begin position="365"/>
        <end position="375"/>
    </location>
</feature>
<protein>
    <submittedName>
        <fullName evidence="14">Zinc finger protein 835</fullName>
    </submittedName>
</protein>
<evidence type="ECO:0000256" key="8">
    <source>
        <dbReference type="ARBA" id="ARBA00023125"/>
    </source>
</evidence>
<dbReference type="EMBL" id="CM015718">
    <property type="protein sequence ID" value="KAF3691765.1"/>
    <property type="molecule type" value="Genomic_DNA"/>
</dbReference>
<keyword evidence="8" id="KW-0238">DNA-binding</keyword>
<sequence>MGSKMSFSRRSNDQNTVSELSSVTTHPCNPIHGPSDCKQIPEDNICSEEDLDFRWKEKMKATQLTETATESRPLGSLESDHCVNSETGKANIQQSEHSSSQQGMEAEHQKTPVSVCSSTTDTQGQPAEVRRKRGRPCKRKPLSTEGKTNPNTAGLDAVQHEGISTTISLPSCLQDHKSDDVPNTIGVHLIDNSDSKIGSNGEAEGGGHLMPKRKRGRPRKTDNPAFKNMAVKPAAVSAAVAFPHANNVSGPARRLRSRGEQQPSTVDGKTESKSNKVPKQTELIDTERSTPANVQAVKRRRPKLSDQQVPNKVSRLDDSQEASLVLSNDTDCEERAVTDKQVELNTDKQETDTDGKQGQIAPQPGEEKEQKEIRECSLPQRILHSQAPAEPKVIPSQGLTSLNRVNLPQCDDLQTKQSVDTHGSEESQSKSSPNHSKNINILQNTEPPCTDVLKSSEETPKPVGNTPAVKTENMEIELDGFKPVSKANNHKSLQPSSNTTDKSGVPDTKKIFFRRKRGSKRRRRISSVVLHREEPIEINQGSIDTQQKADCGDVDKQGSTNANTSVICTKKGGKKLLKCGYCARTFKFLSQFLIHQRIHTGERPFKCPECGKGFSKNSNLNLHLKTHRKNNIYQKCPFCKLKFSCSEYASHMKLHAHELDQVYENNKAEKRNRANNQEKGQGLYTPVSSEKREKKVCQYCDKTFPFQSALIRHVRVHTGEKPYKCDICGKAFGQAYFLRVHELTHWSVKRYNCTRCEKSFTHYSNAKNHTCRPTGNEDESEPSRRVKPLLTYTCHICKNVFDHLQEFNSHMRDHTGAKLYRCLYCDKLFGVLSEFNAHRSECRGEKNASNSTITDKGTMSLIQYTVPALRCSSGQNLASLTTTNSETLKKQLQSSRKKRLANLKKPFQSNAAAAHHLSHIVSKLNNLDKRSDPRKYLCPSCGRLFRHMGRLRAHMLTHATGQSYTCSCCGKTLENWRKLWHHQRIHRQRRGRFICPHCGRGFRFVEPYKKHMSEHPEFQWIPIRPKRVFLPYQCEQCRCSFKTLDLLFSHQLCHSSIADMHRDSGFDLSIDDQSNKKMLCPPTNHISPLREEPEESIFALSPLSKNLDPVPQESPLAPMISFVQNQSVGLAKAALEHCSTHLIQDVESSQGRTKKNALGKPITPLRTVKRQMAQKNSKSNEGSDVVSCVVCGDAYPAISDLYHHYLQHARGQL</sequence>
<dbReference type="GO" id="GO:0008270">
    <property type="term" value="F:zinc ion binding"/>
    <property type="evidence" value="ECO:0007669"/>
    <property type="project" value="UniProtKB-KW"/>
</dbReference>
<feature type="domain" description="C2H2-type" evidence="13">
    <location>
        <begin position="723"/>
        <end position="750"/>
    </location>
</feature>
<dbReference type="PANTHER" id="PTHR24384">
    <property type="entry name" value="FINGER PUTATIVE TRANSCRIPTION FACTOR FAMILY-RELATED"/>
    <property type="match status" value="1"/>
</dbReference>
<feature type="compositionally biased region" description="Basic and acidic residues" evidence="12">
    <location>
        <begin position="333"/>
        <end position="355"/>
    </location>
</feature>
<feature type="region of interest" description="Disordered" evidence="12">
    <location>
        <begin position="1"/>
        <end position="43"/>
    </location>
</feature>
<reference evidence="14 15" key="1">
    <citation type="submission" date="2019-02" db="EMBL/GenBank/DDBJ databases">
        <title>Opniocepnalus argus genome.</title>
        <authorList>
            <person name="Zhou C."/>
            <person name="Xiao S."/>
        </authorList>
    </citation>
    <scope>NUCLEOTIDE SEQUENCE [LARGE SCALE GENOMIC DNA]</scope>
    <source>
        <strain evidence="14">OARG1902GOOAL</strain>
        <tissue evidence="14">Muscle</tissue>
    </source>
</reference>
<organism evidence="14 15">
    <name type="scientific">Channa argus</name>
    <name type="common">Northern snakehead</name>
    <name type="synonym">Ophicephalus argus</name>
    <dbReference type="NCBI Taxonomy" id="215402"/>
    <lineage>
        <taxon>Eukaryota</taxon>
        <taxon>Metazoa</taxon>
        <taxon>Chordata</taxon>
        <taxon>Craniata</taxon>
        <taxon>Vertebrata</taxon>
        <taxon>Euteleostomi</taxon>
        <taxon>Actinopterygii</taxon>
        <taxon>Neopterygii</taxon>
        <taxon>Teleostei</taxon>
        <taxon>Neoteleostei</taxon>
        <taxon>Acanthomorphata</taxon>
        <taxon>Anabantaria</taxon>
        <taxon>Anabantiformes</taxon>
        <taxon>Channoidei</taxon>
        <taxon>Channidae</taxon>
        <taxon>Channa</taxon>
    </lineage>
</organism>
<dbReference type="AlphaFoldDB" id="A0A6G1PNB0"/>
<feature type="domain" description="C2H2-type" evidence="13">
    <location>
        <begin position="993"/>
        <end position="1015"/>
    </location>
</feature>
<name>A0A6G1PNB0_CHAAH</name>
<feature type="domain" description="C2H2-type" evidence="13">
    <location>
        <begin position="936"/>
        <end position="963"/>
    </location>
</feature>
<gene>
    <name evidence="14" type="ORF">EXN66_Car007440</name>
</gene>
<keyword evidence="9" id="KW-0804">Transcription</keyword>
<feature type="compositionally biased region" description="Basic residues" evidence="12">
    <location>
        <begin position="511"/>
        <end position="525"/>
    </location>
</feature>
<dbReference type="Gene3D" id="3.30.160.60">
    <property type="entry name" value="Classic Zinc Finger"/>
    <property type="match status" value="7"/>
</dbReference>
<feature type="region of interest" description="Disordered" evidence="12">
    <location>
        <begin position="485"/>
        <end position="525"/>
    </location>
</feature>
<feature type="compositionally biased region" description="Polar residues" evidence="12">
    <location>
        <begin position="486"/>
        <end position="502"/>
    </location>
</feature>
<evidence type="ECO:0000313" key="14">
    <source>
        <dbReference type="EMBL" id="KAF3691765.1"/>
    </source>
</evidence>
<dbReference type="GO" id="GO:0000981">
    <property type="term" value="F:DNA-binding transcription factor activity, RNA polymerase II-specific"/>
    <property type="evidence" value="ECO:0007669"/>
    <property type="project" value="TreeGrafter"/>
</dbReference>
<feature type="domain" description="C2H2-type" evidence="13">
    <location>
        <begin position="695"/>
        <end position="722"/>
    </location>
</feature>
<dbReference type="Pfam" id="PF13912">
    <property type="entry name" value="zf-C2H2_6"/>
    <property type="match status" value="1"/>
</dbReference>
<keyword evidence="10" id="KW-0539">Nucleus</keyword>
<dbReference type="FunFam" id="3.30.160.60:FF:001442">
    <property type="entry name" value="zinc finger protein 696"/>
    <property type="match status" value="1"/>
</dbReference>
<comment type="similarity">
    <text evidence="2">Belongs to the krueppel C2H2-type zinc-finger protein family.</text>
</comment>
<feature type="compositionally biased region" description="Polar residues" evidence="12">
    <location>
        <begin position="84"/>
        <end position="103"/>
    </location>
</feature>
<dbReference type="GO" id="GO:0005634">
    <property type="term" value="C:nucleus"/>
    <property type="evidence" value="ECO:0007669"/>
    <property type="project" value="UniProtKB-SubCell"/>
</dbReference>
<evidence type="ECO:0000256" key="11">
    <source>
        <dbReference type="PROSITE-ProRule" id="PRU00042"/>
    </source>
</evidence>
<keyword evidence="7" id="KW-0805">Transcription regulation</keyword>
<evidence type="ECO:0000256" key="7">
    <source>
        <dbReference type="ARBA" id="ARBA00023015"/>
    </source>
</evidence>
<evidence type="ECO:0000256" key="6">
    <source>
        <dbReference type="ARBA" id="ARBA00022833"/>
    </source>
</evidence>
<evidence type="ECO:0000256" key="4">
    <source>
        <dbReference type="ARBA" id="ARBA00022737"/>
    </source>
</evidence>
<feature type="compositionally biased region" description="Polar residues" evidence="12">
    <location>
        <begin position="111"/>
        <end position="125"/>
    </location>
</feature>
<keyword evidence="6" id="KW-0862">Zinc</keyword>
<evidence type="ECO:0000256" key="3">
    <source>
        <dbReference type="ARBA" id="ARBA00022723"/>
    </source>
</evidence>
<keyword evidence="3" id="KW-0479">Metal-binding</keyword>
<feature type="domain" description="C2H2-type" evidence="13">
    <location>
        <begin position="964"/>
        <end position="991"/>
    </location>
</feature>
<evidence type="ECO:0000259" key="13">
    <source>
        <dbReference type="PROSITE" id="PS50157"/>
    </source>
</evidence>
<evidence type="ECO:0000313" key="15">
    <source>
        <dbReference type="Proteomes" id="UP000503349"/>
    </source>
</evidence>
<feature type="domain" description="C2H2-type" evidence="13">
    <location>
        <begin position="577"/>
        <end position="604"/>
    </location>
</feature>
<dbReference type="PROSITE" id="PS50157">
    <property type="entry name" value="ZINC_FINGER_C2H2_2"/>
    <property type="match status" value="11"/>
</dbReference>
<feature type="region of interest" description="Disordered" evidence="12">
    <location>
        <begin position="61"/>
        <end position="157"/>
    </location>
</feature>
<proteinExistence type="inferred from homology"/>
<feature type="compositionally biased region" description="Polar residues" evidence="12">
    <location>
        <begin position="429"/>
        <end position="447"/>
    </location>
</feature>
<feature type="compositionally biased region" description="Polar residues" evidence="12">
    <location>
        <begin position="1"/>
        <end position="27"/>
    </location>
</feature>
<dbReference type="SMART" id="SM00355">
    <property type="entry name" value="ZnF_C2H2"/>
    <property type="match status" value="12"/>
</dbReference>
<dbReference type="FunFam" id="3.30.160.60:FF:002343">
    <property type="entry name" value="Zinc finger protein 33A"/>
    <property type="match status" value="1"/>
</dbReference>
<dbReference type="Pfam" id="PF00096">
    <property type="entry name" value="zf-C2H2"/>
    <property type="match status" value="4"/>
</dbReference>
<dbReference type="GO" id="GO:0000978">
    <property type="term" value="F:RNA polymerase II cis-regulatory region sequence-specific DNA binding"/>
    <property type="evidence" value="ECO:0007669"/>
    <property type="project" value="TreeGrafter"/>
</dbReference>
<dbReference type="PROSITE" id="PS00028">
    <property type="entry name" value="ZINC_FINGER_C2H2_1"/>
    <property type="match status" value="10"/>
</dbReference>
<feature type="compositionally biased region" description="Basic residues" evidence="12">
    <location>
        <begin position="130"/>
        <end position="141"/>
    </location>
</feature>
<dbReference type="InterPro" id="IPR036236">
    <property type="entry name" value="Znf_C2H2_sf"/>
</dbReference>
<keyword evidence="15" id="KW-1185">Reference proteome</keyword>
<evidence type="ECO:0000256" key="12">
    <source>
        <dbReference type="SAM" id="MobiDB-lite"/>
    </source>
</evidence>
<reference evidence="15" key="2">
    <citation type="submission" date="2019-02" db="EMBL/GenBank/DDBJ databases">
        <title>Opniocepnalus argus Var Kimnra genome.</title>
        <authorList>
            <person name="Zhou C."/>
            <person name="Xiao S."/>
        </authorList>
    </citation>
    <scope>NUCLEOTIDE SEQUENCE [LARGE SCALE GENOMIC DNA]</scope>
</reference>
<dbReference type="InterPro" id="IPR013087">
    <property type="entry name" value="Znf_C2H2_type"/>
</dbReference>
<dbReference type="SUPFAM" id="SSF57667">
    <property type="entry name" value="beta-beta-alpha zinc fingers"/>
    <property type="match status" value="6"/>
</dbReference>
<feature type="domain" description="C2H2-type" evidence="13">
    <location>
        <begin position="1032"/>
        <end position="1059"/>
    </location>
</feature>
<accession>A0A6G1PNB0</accession>
<feature type="domain" description="C2H2-type" evidence="13">
    <location>
        <begin position="605"/>
        <end position="632"/>
    </location>
</feature>
<dbReference type="InterPro" id="IPR050752">
    <property type="entry name" value="C2H2-ZF_domain"/>
</dbReference>
<evidence type="ECO:0000256" key="9">
    <source>
        <dbReference type="ARBA" id="ARBA00023163"/>
    </source>
</evidence>
<comment type="subcellular location">
    <subcellularLocation>
        <location evidence="1">Nucleus</location>
    </subcellularLocation>
</comment>